<dbReference type="OrthoDB" id="3000635at2759"/>
<proteinExistence type="predicted"/>
<organism evidence="1 2">
    <name type="scientific">Stereum hirsutum (strain FP-91666)</name>
    <name type="common">White-rot fungus</name>
    <dbReference type="NCBI Taxonomy" id="721885"/>
    <lineage>
        <taxon>Eukaryota</taxon>
        <taxon>Fungi</taxon>
        <taxon>Dikarya</taxon>
        <taxon>Basidiomycota</taxon>
        <taxon>Agaricomycotina</taxon>
        <taxon>Agaricomycetes</taxon>
        <taxon>Russulales</taxon>
        <taxon>Stereaceae</taxon>
        <taxon>Stereum</taxon>
    </lineage>
</organism>
<keyword evidence="2" id="KW-1185">Reference proteome</keyword>
<reference evidence="2" key="1">
    <citation type="journal article" date="2012" name="Science">
        <title>The Paleozoic origin of enzymatic lignin decomposition reconstructed from 31 fungal genomes.</title>
        <authorList>
            <person name="Floudas D."/>
            <person name="Binder M."/>
            <person name="Riley R."/>
            <person name="Barry K."/>
            <person name="Blanchette R.A."/>
            <person name="Henrissat B."/>
            <person name="Martinez A.T."/>
            <person name="Otillar R."/>
            <person name="Spatafora J.W."/>
            <person name="Yadav J.S."/>
            <person name="Aerts A."/>
            <person name="Benoit I."/>
            <person name="Boyd A."/>
            <person name="Carlson A."/>
            <person name="Copeland A."/>
            <person name="Coutinho P.M."/>
            <person name="de Vries R.P."/>
            <person name="Ferreira P."/>
            <person name="Findley K."/>
            <person name="Foster B."/>
            <person name="Gaskell J."/>
            <person name="Glotzer D."/>
            <person name="Gorecki P."/>
            <person name="Heitman J."/>
            <person name="Hesse C."/>
            <person name="Hori C."/>
            <person name="Igarashi K."/>
            <person name="Jurgens J.A."/>
            <person name="Kallen N."/>
            <person name="Kersten P."/>
            <person name="Kohler A."/>
            <person name="Kuees U."/>
            <person name="Kumar T.K.A."/>
            <person name="Kuo A."/>
            <person name="LaButti K."/>
            <person name="Larrondo L.F."/>
            <person name="Lindquist E."/>
            <person name="Ling A."/>
            <person name="Lombard V."/>
            <person name="Lucas S."/>
            <person name="Lundell T."/>
            <person name="Martin R."/>
            <person name="McLaughlin D.J."/>
            <person name="Morgenstern I."/>
            <person name="Morin E."/>
            <person name="Murat C."/>
            <person name="Nagy L.G."/>
            <person name="Nolan M."/>
            <person name="Ohm R.A."/>
            <person name="Patyshakuliyeva A."/>
            <person name="Rokas A."/>
            <person name="Ruiz-Duenas F.J."/>
            <person name="Sabat G."/>
            <person name="Salamov A."/>
            <person name="Samejima M."/>
            <person name="Schmutz J."/>
            <person name="Slot J.C."/>
            <person name="St John F."/>
            <person name="Stenlid J."/>
            <person name="Sun H."/>
            <person name="Sun S."/>
            <person name="Syed K."/>
            <person name="Tsang A."/>
            <person name="Wiebenga A."/>
            <person name="Young D."/>
            <person name="Pisabarro A."/>
            <person name="Eastwood D.C."/>
            <person name="Martin F."/>
            <person name="Cullen D."/>
            <person name="Grigoriev I.V."/>
            <person name="Hibbett D.S."/>
        </authorList>
    </citation>
    <scope>NUCLEOTIDE SEQUENCE [LARGE SCALE GENOMIC DNA]</scope>
    <source>
        <strain evidence="2">FP-91666</strain>
    </source>
</reference>
<dbReference type="Proteomes" id="UP000053927">
    <property type="component" value="Unassembled WGS sequence"/>
</dbReference>
<evidence type="ECO:0000313" key="2">
    <source>
        <dbReference type="Proteomes" id="UP000053927"/>
    </source>
</evidence>
<dbReference type="OMA" id="RRMTIRI"/>
<dbReference type="EMBL" id="JH687411">
    <property type="protein sequence ID" value="EIM79106.1"/>
    <property type="molecule type" value="Genomic_DNA"/>
</dbReference>
<protein>
    <submittedName>
        <fullName evidence="1">Uncharacterized protein</fullName>
    </submittedName>
</protein>
<accession>R7RVK2</accession>
<dbReference type="GeneID" id="18795984"/>
<dbReference type="eggNOG" id="ENOG502R173">
    <property type="taxonomic scope" value="Eukaryota"/>
</dbReference>
<name>R7RVK2_STEHR</name>
<gene>
    <name evidence="1" type="ORF">STEHIDRAFT_116789</name>
</gene>
<dbReference type="KEGG" id="shs:STEHIDRAFT_116789"/>
<sequence>MAFIQDPITLGLVRDDYPAKIARNASEPTDWEQMSKETCVPLGFDDLFDWVKLQELPFSPDPSRKWEVVHVPHSDTFDENSLSPSPQTSLRRMTIRIYGVIGNLNLMDFGNWDRTEAGAAKAMQFLSLRAGPFQLQFSAQQAALADLRKMVFRLLGEHEPNTNYNPDEMFFHRRAFNKIDGFGFQQPLTSALDSDEARLAAMASRWTPTVSPPYGRKLGDGSIKKTNPAVFNRGDFVDVTAAIEIASIGRAAKDRKTNVHFTFTRVVRLLTAYDLNEILGNSIPLSALIPDIQDERMDFEAGSDEDCAT</sequence>
<dbReference type="AlphaFoldDB" id="R7RVK2"/>
<evidence type="ECO:0000313" key="1">
    <source>
        <dbReference type="EMBL" id="EIM79106.1"/>
    </source>
</evidence>
<dbReference type="RefSeq" id="XP_007311789.1">
    <property type="nucleotide sequence ID" value="XM_007311727.1"/>
</dbReference>